<dbReference type="CDD" id="cd00198">
    <property type="entry name" value="vWFA"/>
    <property type="match status" value="1"/>
</dbReference>
<evidence type="ECO:0000313" key="2">
    <source>
        <dbReference type="Proteomes" id="UP001203284"/>
    </source>
</evidence>
<dbReference type="PANTHER" id="PTHR39338:SF6">
    <property type="entry name" value="BLL5662 PROTEIN"/>
    <property type="match status" value="1"/>
</dbReference>
<sequence>MSGAAIPAGGKLADNIAYFARALRAAGLPVGPGMVLDAVTAVEAAGIGPREDFYWTLHAVFVTRRDQHLVFDQAFPLFWQRRRLDERLIALMSPTVPAHPNSERAPLRRIEDALFAGIGRQREARAPSAPEVEARLTVSAEESFRVKDFAQMNAAEIDAVRRQIARLALPREWIRTRRQRPDPRGTRLDLRATLRASLRSGGDLLDLRRRGPVERLAPLVLLIDISGSMAEYSRPLLHFAHALTEARRDVSTFLFGTRLTNVTRALARRDPDEALEGAGRSARDWSGGTRIATSLAAFNRFWSRRVLGGKARVLLMTDGLERETADGNGPSLAFETDRLRRSCARLIWLNPLLRYEYFEARAAGVKAMLPHVDDFRPVHNLASIEALVAALSRDDVDVSRDNRAPRRNSR</sequence>
<gene>
    <name evidence="1" type="ORF">MWN34_18085</name>
</gene>
<proteinExistence type="predicted"/>
<organism evidence="1 2">
    <name type="scientific">Ancylobacter crimeensis</name>
    <dbReference type="NCBI Taxonomy" id="2579147"/>
    <lineage>
        <taxon>Bacteria</taxon>
        <taxon>Pseudomonadati</taxon>
        <taxon>Pseudomonadota</taxon>
        <taxon>Alphaproteobacteria</taxon>
        <taxon>Hyphomicrobiales</taxon>
        <taxon>Xanthobacteraceae</taxon>
        <taxon>Ancylobacter</taxon>
    </lineage>
</organism>
<dbReference type="EMBL" id="JALKCH010000015">
    <property type="protein sequence ID" value="MCK0198812.1"/>
    <property type="molecule type" value="Genomic_DNA"/>
</dbReference>
<dbReference type="InterPro" id="IPR011195">
    <property type="entry name" value="UCP010256"/>
</dbReference>
<dbReference type="Proteomes" id="UP001203284">
    <property type="component" value="Unassembled WGS sequence"/>
</dbReference>
<dbReference type="SUPFAM" id="SSF53300">
    <property type="entry name" value="vWA-like"/>
    <property type="match status" value="1"/>
</dbReference>
<dbReference type="InterPro" id="IPR036465">
    <property type="entry name" value="vWFA_dom_sf"/>
</dbReference>
<reference evidence="1 2" key="1">
    <citation type="submission" date="2022-04" db="EMBL/GenBank/DDBJ databases">
        <authorList>
            <person name="Grouzdev D.S."/>
            <person name="Pantiukh K.S."/>
            <person name="Krutkina M.S."/>
        </authorList>
    </citation>
    <scope>NUCLEOTIDE SEQUENCE [LARGE SCALE GENOMIC DNA]</scope>
    <source>
        <strain evidence="1 2">6x-1</strain>
    </source>
</reference>
<name>A0ABT0DGF0_9HYPH</name>
<dbReference type="Gene3D" id="3.40.50.410">
    <property type="entry name" value="von Willebrand factor, type A domain"/>
    <property type="match status" value="1"/>
</dbReference>
<dbReference type="PIRSF" id="PIRSF010256">
    <property type="entry name" value="CoxE_vWa"/>
    <property type="match status" value="1"/>
</dbReference>
<protein>
    <submittedName>
        <fullName evidence="1">VWA domain-containing protein</fullName>
    </submittedName>
</protein>
<accession>A0ABT0DGF0</accession>
<dbReference type="InterPro" id="IPR008912">
    <property type="entry name" value="Uncharacterised_CoxE"/>
</dbReference>
<dbReference type="PANTHER" id="PTHR39338">
    <property type="entry name" value="BLL5662 PROTEIN-RELATED"/>
    <property type="match status" value="1"/>
</dbReference>
<dbReference type="Pfam" id="PF05762">
    <property type="entry name" value="VWA_CoxE"/>
    <property type="match status" value="1"/>
</dbReference>
<keyword evidence="2" id="KW-1185">Reference proteome</keyword>
<evidence type="ECO:0000313" key="1">
    <source>
        <dbReference type="EMBL" id="MCK0198812.1"/>
    </source>
</evidence>
<comment type="caution">
    <text evidence="1">The sequence shown here is derived from an EMBL/GenBank/DDBJ whole genome shotgun (WGS) entry which is preliminary data.</text>
</comment>
<dbReference type="RefSeq" id="WP_247030714.1">
    <property type="nucleotide sequence ID" value="NZ_JALKCH010000015.1"/>
</dbReference>